<name>A0A0K2UT72_LEPSM</name>
<dbReference type="EMBL" id="HACA01023535">
    <property type="protein sequence ID" value="CDW40896.1"/>
    <property type="molecule type" value="Transcribed_RNA"/>
</dbReference>
<reference evidence="1" key="1">
    <citation type="submission" date="2014-05" db="EMBL/GenBank/DDBJ databases">
        <authorList>
            <person name="Chronopoulou M."/>
        </authorList>
    </citation>
    <scope>NUCLEOTIDE SEQUENCE</scope>
    <source>
        <tissue evidence="1">Whole organism</tissue>
    </source>
</reference>
<dbReference type="AlphaFoldDB" id="A0A0K2UT72"/>
<proteinExistence type="predicted"/>
<accession>A0A0K2UT72</accession>
<sequence length="49" mass="5677">MTWLLCIYEVFDCEHLNCIMCHIILTLKRALLSTHCPPIFNSLTPEKNG</sequence>
<protein>
    <submittedName>
        <fullName evidence="1">Uncharacterized protein</fullName>
    </submittedName>
</protein>
<evidence type="ECO:0000313" key="1">
    <source>
        <dbReference type="EMBL" id="CDW40896.1"/>
    </source>
</evidence>
<organism evidence="1">
    <name type="scientific">Lepeophtheirus salmonis</name>
    <name type="common">Salmon louse</name>
    <name type="synonym">Caligus salmonis</name>
    <dbReference type="NCBI Taxonomy" id="72036"/>
    <lineage>
        <taxon>Eukaryota</taxon>
        <taxon>Metazoa</taxon>
        <taxon>Ecdysozoa</taxon>
        <taxon>Arthropoda</taxon>
        <taxon>Crustacea</taxon>
        <taxon>Multicrustacea</taxon>
        <taxon>Hexanauplia</taxon>
        <taxon>Copepoda</taxon>
        <taxon>Siphonostomatoida</taxon>
        <taxon>Caligidae</taxon>
        <taxon>Lepeophtheirus</taxon>
    </lineage>
</organism>